<feature type="region of interest" description="Disordered" evidence="1">
    <location>
        <begin position="39"/>
        <end position="79"/>
    </location>
</feature>
<accession>A0AAV4D7E0</accession>
<dbReference type="Proteomes" id="UP000735302">
    <property type="component" value="Unassembled WGS sequence"/>
</dbReference>
<dbReference type="AlphaFoldDB" id="A0AAV4D7E0"/>
<organism evidence="2 3">
    <name type="scientific">Plakobranchus ocellatus</name>
    <dbReference type="NCBI Taxonomy" id="259542"/>
    <lineage>
        <taxon>Eukaryota</taxon>
        <taxon>Metazoa</taxon>
        <taxon>Spiralia</taxon>
        <taxon>Lophotrochozoa</taxon>
        <taxon>Mollusca</taxon>
        <taxon>Gastropoda</taxon>
        <taxon>Heterobranchia</taxon>
        <taxon>Euthyneura</taxon>
        <taxon>Panpulmonata</taxon>
        <taxon>Sacoglossa</taxon>
        <taxon>Placobranchoidea</taxon>
        <taxon>Plakobranchidae</taxon>
        <taxon>Plakobranchus</taxon>
    </lineage>
</organism>
<feature type="compositionally biased region" description="Gly residues" evidence="1">
    <location>
        <begin position="67"/>
        <end position="79"/>
    </location>
</feature>
<comment type="caution">
    <text evidence="2">The sequence shown here is derived from an EMBL/GenBank/DDBJ whole genome shotgun (WGS) entry which is preliminary data.</text>
</comment>
<dbReference type="EMBL" id="BLXT01007574">
    <property type="protein sequence ID" value="GFO40062.1"/>
    <property type="molecule type" value="Genomic_DNA"/>
</dbReference>
<proteinExistence type="predicted"/>
<keyword evidence="3" id="KW-1185">Reference proteome</keyword>
<gene>
    <name evidence="2" type="ORF">PoB_006656700</name>
</gene>
<evidence type="ECO:0000313" key="2">
    <source>
        <dbReference type="EMBL" id="GFO40062.1"/>
    </source>
</evidence>
<sequence>MKSSFLHPNSKKDIRYLYYYNDASLHSVRHEEFLGISGAGNKEEKQMDEEEKECEEEKEEEKEYGEGGEGGEGRGYSFK</sequence>
<protein>
    <submittedName>
        <fullName evidence="2">Uncharacterized protein</fullName>
    </submittedName>
</protein>
<feature type="compositionally biased region" description="Acidic residues" evidence="1">
    <location>
        <begin position="46"/>
        <end position="63"/>
    </location>
</feature>
<evidence type="ECO:0000313" key="3">
    <source>
        <dbReference type="Proteomes" id="UP000735302"/>
    </source>
</evidence>
<evidence type="ECO:0000256" key="1">
    <source>
        <dbReference type="SAM" id="MobiDB-lite"/>
    </source>
</evidence>
<name>A0AAV4D7E0_9GAST</name>
<reference evidence="2 3" key="1">
    <citation type="journal article" date="2021" name="Elife">
        <title>Chloroplast acquisition without the gene transfer in kleptoplastic sea slugs, Plakobranchus ocellatus.</title>
        <authorList>
            <person name="Maeda T."/>
            <person name="Takahashi S."/>
            <person name="Yoshida T."/>
            <person name="Shimamura S."/>
            <person name="Takaki Y."/>
            <person name="Nagai Y."/>
            <person name="Toyoda A."/>
            <person name="Suzuki Y."/>
            <person name="Arimoto A."/>
            <person name="Ishii H."/>
            <person name="Satoh N."/>
            <person name="Nishiyama T."/>
            <person name="Hasebe M."/>
            <person name="Maruyama T."/>
            <person name="Minagawa J."/>
            <person name="Obokata J."/>
            <person name="Shigenobu S."/>
        </authorList>
    </citation>
    <scope>NUCLEOTIDE SEQUENCE [LARGE SCALE GENOMIC DNA]</scope>
</reference>